<dbReference type="EMBL" id="CP022046">
    <property type="protein sequence ID" value="ASE34805.1"/>
    <property type="molecule type" value="Genomic_DNA"/>
</dbReference>
<dbReference type="AlphaFoldDB" id="A0AAI8DIW2"/>
<dbReference type="Proteomes" id="UP000197058">
    <property type="component" value="Chromosome"/>
</dbReference>
<evidence type="ECO:0000313" key="2">
    <source>
        <dbReference type="Proteomes" id="UP000197058"/>
    </source>
</evidence>
<evidence type="ECO:0000313" key="1">
    <source>
        <dbReference type="EMBL" id="ASE34805.1"/>
    </source>
</evidence>
<proteinExistence type="predicted"/>
<organism evidence="1 2">
    <name type="scientific">Mammaliicoccus sciuri</name>
    <name type="common">Staphylococcus sciuri</name>
    <dbReference type="NCBI Taxonomy" id="1296"/>
    <lineage>
        <taxon>Bacteria</taxon>
        <taxon>Bacillati</taxon>
        <taxon>Bacillota</taxon>
        <taxon>Bacilli</taxon>
        <taxon>Bacillales</taxon>
        <taxon>Staphylococcaceae</taxon>
        <taxon>Mammaliicoccus</taxon>
    </lineage>
</organism>
<reference evidence="2" key="1">
    <citation type="submission" date="2017-06" db="EMBL/GenBank/DDBJ databases">
        <title>FDA dAtabase for Regulatory Grade micrObial Sequences (FDA-ARGOS): Supporting development and validation of Infectious Disease Dx tests.</title>
        <authorList>
            <person name="Goldberg B."/>
            <person name="Campos J."/>
            <person name="Tallon L."/>
            <person name="Sadzewicz L."/>
            <person name="Sengamalay N."/>
            <person name="Ott S."/>
            <person name="Godinez A."/>
            <person name="Nagaraj S."/>
            <person name="Vavikolanu K."/>
            <person name="Nadendla S."/>
            <person name="George J."/>
            <person name="Geyer C."/>
            <person name="Sichtig H."/>
        </authorList>
    </citation>
    <scope>NUCLEOTIDE SEQUENCE [LARGE SCALE GENOMIC DNA]</scope>
    <source>
        <strain evidence="2">FDAARGOS_285</strain>
    </source>
</reference>
<accession>A0AAI8DIW2</accession>
<protein>
    <submittedName>
        <fullName evidence="1">Uncharacterized protein</fullName>
    </submittedName>
</protein>
<sequence>MKNKAYIEFYIDWYCMFYDLYEYEVNFGSGLYGDFRKEFQPYFRMIRNDGEHTSFFGVNKEQSEERVKKIKNNTNHCLYELYHILKGKKIYDLLFDPKEHFIEFQSNQPSYCNRVLHDLVNDYFNSEPYYPYSEILNVPVTDADQEIIDAFRKVFAGVDVKTYLSIDEYTNKTFELHITLDKEDESRQKIEDYEKENNILL</sequence>
<name>A0AAI8DIW2_MAMSC</name>
<dbReference type="RefSeq" id="WP_088592485.1">
    <property type="nucleotide sequence ID" value="NZ_CP022046.2"/>
</dbReference>
<gene>
    <name evidence="1" type="ORF">CEP64_09435</name>
</gene>
<dbReference type="KEGG" id="sscu:CEP64_09435"/>